<evidence type="ECO:0000259" key="1">
    <source>
        <dbReference type="Pfam" id="PF13456"/>
    </source>
</evidence>
<evidence type="ECO:0008006" key="5">
    <source>
        <dbReference type="Google" id="ProtNLM"/>
    </source>
</evidence>
<dbReference type="InterPro" id="IPR052929">
    <property type="entry name" value="RNase_H-like_EbsB-rel"/>
</dbReference>
<dbReference type="Proteomes" id="UP000886595">
    <property type="component" value="Unassembled WGS sequence"/>
</dbReference>
<accession>A0A8X7QRV3</accession>
<dbReference type="InterPro" id="IPR026960">
    <property type="entry name" value="RVT-Znf"/>
</dbReference>
<dbReference type="GO" id="GO:0003676">
    <property type="term" value="F:nucleic acid binding"/>
    <property type="evidence" value="ECO:0007669"/>
    <property type="project" value="InterPro"/>
</dbReference>
<dbReference type="GO" id="GO:0004523">
    <property type="term" value="F:RNA-DNA hybrid ribonuclease activity"/>
    <property type="evidence" value="ECO:0007669"/>
    <property type="project" value="InterPro"/>
</dbReference>
<organism evidence="3 4">
    <name type="scientific">Brassica carinata</name>
    <name type="common">Ethiopian mustard</name>
    <name type="synonym">Abyssinian cabbage</name>
    <dbReference type="NCBI Taxonomy" id="52824"/>
    <lineage>
        <taxon>Eukaryota</taxon>
        <taxon>Viridiplantae</taxon>
        <taxon>Streptophyta</taxon>
        <taxon>Embryophyta</taxon>
        <taxon>Tracheophyta</taxon>
        <taxon>Spermatophyta</taxon>
        <taxon>Magnoliopsida</taxon>
        <taxon>eudicotyledons</taxon>
        <taxon>Gunneridae</taxon>
        <taxon>Pentapetalae</taxon>
        <taxon>rosids</taxon>
        <taxon>malvids</taxon>
        <taxon>Brassicales</taxon>
        <taxon>Brassicaceae</taxon>
        <taxon>Brassiceae</taxon>
        <taxon>Brassica</taxon>
    </lineage>
</organism>
<dbReference type="InterPro" id="IPR002156">
    <property type="entry name" value="RNaseH_domain"/>
</dbReference>
<dbReference type="PANTHER" id="PTHR47074:SF11">
    <property type="entry name" value="REVERSE TRANSCRIPTASE-LIKE PROTEIN"/>
    <property type="match status" value="1"/>
</dbReference>
<dbReference type="OrthoDB" id="1112108at2759"/>
<dbReference type="AlphaFoldDB" id="A0A8X7QRV3"/>
<gene>
    <name evidence="3" type="ORF">Bca52824_058139</name>
</gene>
<dbReference type="Gene3D" id="3.30.420.10">
    <property type="entry name" value="Ribonuclease H-like superfamily/Ribonuclease H"/>
    <property type="match status" value="1"/>
</dbReference>
<evidence type="ECO:0000313" key="4">
    <source>
        <dbReference type="Proteomes" id="UP000886595"/>
    </source>
</evidence>
<keyword evidence="4" id="KW-1185">Reference proteome</keyword>
<dbReference type="CDD" id="cd06222">
    <property type="entry name" value="RNase_H_like"/>
    <property type="match status" value="1"/>
</dbReference>
<name>A0A8X7QRV3_BRACI</name>
<reference evidence="3 4" key="1">
    <citation type="submission" date="2020-02" db="EMBL/GenBank/DDBJ databases">
        <authorList>
            <person name="Ma Q."/>
            <person name="Huang Y."/>
            <person name="Song X."/>
            <person name="Pei D."/>
        </authorList>
    </citation>
    <scope>NUCLEOTIDE SEQUENCE [LARGE SCALE GENOMIC DNA]</scope>
    <source>
        <strain evidence="3">Sxm20200214</strain>
        <tissue evidence="3">Leaf</tissue>
    </source>
</reference>
<dbReference type="SUPFAM" id="SSF53098">
    <property type="entry name" value="Ribonuclease H-like"/>
    <property type="match status" value="1"/>
</dbReference>
<dbReference type="EMBL" id="JAAMPC010000012">
    <property type="protein sequence ID" value="KAG2275584.1"/>
    <property type="molecule type" value="Genomic_DNA"/>
</dbReference>
<comment type="caution">
    <text evidence="3">The sequence shown here is derived from an EMBL/GenBank/DDBJ whole genome shotgun (WGS) entry which is preliminary data.</text>
</comment>
<protein>
    <recommendedName>
        <fullName evidence="5">Reverse transcriptase zinc-binding domain-containing protein</fullName>
    </recommendedName>
</protein>
<evidence type="ECO:0000259" key="2">
    <source>
        <dbReference type="Pfam" id="PF13966"/>
    </source>
</evidence>
<dbReference type="InterPro" id="IPR044730">
    <property type="entry name" value="RNase_H-like_dom_plant"/>
</dbReference>
<dbReference type="Pfam" id="PF13966">
    <property type="entry name" value="zf-RVT"/>
    <property type="match status" value="1"/>
</dbReference>
<feature type="domain" description="Reverse transcriptase zinc-binding" evidence="2">
    <location>
        <begin position="2"/>
        <end position="57"/>
    </location>
</feature>
<feature type="domain" description="RNase H type-1" evidence="1">
    <location>
        <begin position="153"/>
        <end position="273"/>
    </location>
</feature>
<dbReference type="PANTHER" id="PTHR47074">
    <property type="entry name" value="BNAC02G40300D PROTEIN"/>
    <property type="match status" value="1"/>
</dbReference>
<proteinExistence type="predicted"/>
<evidence type="ECO:0000313" key="3">
    <source>
        <dbReference type="EMBL" id="KAG2275584.1"/>
    </source>
</evidence>
<sequence length="282" mass="31683">MAPKLKLLLWKILHEALPVGELLVVRQILPSAKCIRCECPESILHLFYNCPYAQKVWKLTPYAGDLDALQVPSFEMGWRRALNAAVLPPIGLSDCHLAPWIIASIWSTRNLLETITKAICDAKEWKETQPISTPRCKKPQTPRPPRTEVICRSDAAWKKELKAAGLAWTFSDVRNERFSSHSVTCALVISSLVAEGLAMRSAMEQAIDLQLRKVTFESDSLQLVSAIKGSSYFSEIHGILSDIHLLSSYFDEISFRFCHRENLVIEDGLAKQALRGFVPNPV</sequence>
<dbReference type="Pfam" id="PF13456">
    <property type="entry name" value="RVT_3"/>
    <property type="match status" value="1"/>
</dbReference>
<dbReference type="InterPro" id="IPR012337">
    <property type="entry name" value="RNaseH-like_sf"/>
</dbReference>
<dbReference type="InterPro" id="IPR036397">
    <property type="entry name" value="RNaseH_sf"/>
</dbReference>